<feature type="signal peptide" evidence="1">
    <location>
        <begin position="1"/>
        <end position="27"/>
    </location>
</feature>
<evidence type="ECO:0000256" key="1">
    <source>
        <dbReference type="SAM" id="SignalP"/>
    </source>
</evidence>
<organism evidence="2">
    <name type="scientific">Anguilla anguilla</name>
    <name type="common">European freshwater eel</name>
    <name type="synonym">Muraena anguilla</name>
    <dbReference type="NCBI Taxonomy" id="7936"/>
    <lineage>
        <taxon>Eukaryota</taxon>
        <taxon>Metazoa</taxon>
        <taxon>Chordata</taxon>
        <taxon>Craniata</taxon>
        <taxon>Vertebrata</taxon>
        <taxon>Euteleostomi</taxon>
        <taxon>Actinopterygii</taxon>
        <taxon>Neopterygii</taxon>
        <taxon>Teleostei</taxon>
        <taxon>Anguilliformes</taxon>
        <taxon>Anguillidae</taxon>
        <taxon>Anguilla</taxon>
    </lineage>
</organism>
<keyword evidence="1" id="KW-0732">Signal</keyword>
<proteinExistence type="predicted"/>
<feature type="chain" id="PRO_5002435064" evidence="1">
    <location>
        <begin position="28"/>
        <end position="63"/>
    </location>
</feature>
<sequence>MKTWEISLTGVLLQALICVSDSATGVARSVTVAHATPDHLSLRSCHWNTSKVTGNSTTEKSAR</sequence>
<accession>A0A0E9XKG7</accession>
<reference evidence="2" key="1">
    <citation type="submission" date="2014-11" db="EMBL/GenBank/DDBJ databases">
        <authorList>
            <person name="Amaro Gonzalez C."/>
        </authorList>
    </citation>
    <scope>NUCLEOTIDE SEQUENCE</scope>
</reference>
<protein>
    <submittedName>
        <fullName evidence="2">Uncharacterized protein</fullName>
    </submittedName>
</protein>
<dbReference type="EMBL" id="GBXM01005656">
    <property type="protein sequence ID" value="JAI02922.1"/>
    <property type="molecule type" value="Transcribed_RNA"/>
</dbReference>
<reference evidence="2" key="2">
    <citation type="journal article" date="2015" name="Fish Shellfish Immunol.">
        <title>Early steps in the European eel (Anguilla anguilla)-Vibrio vulnificus interaction in the gills: Role of the RtxA13 toxin.</title>
        <authorList>
            <person name="Callol A."/>
            <person name="Pajuelo D."/>
            <person name="Ebbesson L."/>
            <person name="Teles M."/>
            <person name="MacKenzie S."/>
            <person name="Amaro C."/>
        </authorList>
    </citation>
    <scope>NUCLEOTIDE SEQUENCE</scope>
</reference>
<evidence type="ECO:0000313" key="2">
    <source>
        <dbReference type="EMBL" id="JAI02922.1"/>
    </source>
</evidence>
<dbReference type="AlphaFoldDB" id="A0A0E9XKG7"/>
<name>A0A0E9XKG7_ANGAN</name>